<reference evidence="13 14" key="1">
    <citation type="submission" date="2019-11" db="EMBL/GenBank/DDBJ databases">
        <authorList>
            <person name="Holert J."/>
        </authorList>
    </citation>
    <scope>NUCLEOTIDE SEQUENCE [LARGE SCALE GENOMIC DNA]</scope>
    <source>
        <strain evidence="13">BC8_1</strain>
    </source>
</reference>
<protein>
    <recommendedName>
        <fullName evidence="11">Carbamoyl phosphate synthase small chain</fullName>
        <ecNumber evidence="11">6.3.5.5</ecNumber>
    </recommendedName>
    <alternativeName>
        <fullName evidence="11">Carbamoyl phosphate synthetase glutamine chain</fullName>
    </alternativeName>
</protein>
<comment type="subunit">
    <text evidence="11">Composed of two chains; the small (or glutamine) chain promotes the hydrolysis of glutamine to ammonia, which is used by the large (or ammonia) chain to synthesize carbamoyl phosphate. Tetramer of heterodimers (alpha,beta)4.</text>
</comment>
<dbReference type="Pfam" id="PF00117">
    <property type="entry name" value="GATase"/>
    <property type="match status" value="1"/>
</dbReference>
<dbReference type="PANTHER" id="PTHR43418">
    <property type="entry name" value="MULTIFUNCTIONAL TRYPTOPHAN BIOSYNTHESIS PROTEIN-RELATED"/>
    <property type="match status" value="1"/>
</dbReference>
<feature type="binding site" evidence="11">
    <location>
        <position position="301"/>
    </location>
    <ligand>
        <name>L-glutamine</name>
        <dbReference type="ChEBI" id="CHEBI:58359"/>
    </ligand>
</feature>
<feature type="region of interest" description="CPSase" evidence="11">
    <location>
        <begin position="1"/>
        <end position="179"/>
    </location>
</feature>
<feature type="binding site" evidence="11">
    <location>
        <position position="304"/>
    </location>
    <ligand>
        <name>L-glutamine</name>
        <dbReference type="ChEBI" id="CHEBI:58359"/>
    </ligand>
</feature>
<feature type="binding site" evidence="11">
    <location>
        <position position="48"/>
    </location>
    <ligand>
        <name>L-glutamine</name>
        <dbReference type="ChEBI" id="CHEBI:58359"/>
    </ligand>
</feature>
<keyword evidence="7 11" id="KW-0315">Glutamine amidotransferase</keyword>
<feature type="active site" evidence="11">
    <location>
        <position position="349"/>
    </location>
</feature>
<dbReference type="HAMAP" id="MF_01209">
    <property type="entry name" value="CPSase_S_chain"/>
    <property type="match status" value="1"/>
</dbReference>
<comment type="function">
    <text evidence="11">Small subunit of the glutamine-dependent carbamoyl phosphate synthetase (CPSase). CPSase catalyzes the formation of carbamoyl phosphate from the ammonia moiety of glutamine, carbonate, and phosphate donated by ATP, constituting the first step of 2 biosynthetic pathways, one leading to arginine and/or urea and the other to pyrimidine nucleotides. The small subunit (glutamine amidotransferase) binds and cleaves glutamine to supply the large subunit with the substrate ammonia.</text>
</comment>
<dbReference type="NCBIfam" id="NF009475">
    <property type="entry name" value="PRK12838.1"/>
    <property type="match status" value="1"/>
</dbReference>
<comment type="catalytic activity">
    <reaction evidence="9 11">
        <text>hydrogencarbonate + L-glutamine + 2 ATP + H2O = carbamoyl phosphate + L-glutamate + 2 ADP + phosphate + 2 H(+)</text>
        <dbReference type="Rhea" id="RHEA:18633"/>
        <dbReference type="ChEBI" id="CHEBI:15377"/>
        <dbReference type="ChEBI" id="CHEBI:15378"/>
        <dbReference type="ChEBI" id="CHEBI:17544"/>
        <dbReference type="ChEBI" id="CHEBI:29985"/>
        <dbReference type="ChEBI" id="CHEBI:30616"/>
        <dbReference type="ChEBI" id="CHEBI:43474"/>
        <dbReference type="ChEBI" id="CHEBI:58228"/>
        <dbReference type="ChEBI" id="CHEBI:58359"/>
        <dbReference type="ChEBI" id="CHEBI:456216"/>
        <dbReference type="EC" id="6.3.5.5"/>
    </reaction>
</comment>
<proteinExistence type="inferred from homology"/>
<feature type="active site" description="Nucleophile" evidence="11">
    <location>
        <position position="259"/>
    </location>
</feature>
<dbReference type="GO" id="GO:0006207">
    <property type="term" value="P:'de novo' pyrimidine nucleobase biosynthetic process"/>
    <property type="evidence" value="ECO:0007669"/>
    <property type="project" value="InterPro"/>
</dbReference>
<dbReference type="FunFam" id="3.50.30.20:FF:000001">
    <property type="entry name" value="Carbamoyl-phosphate synthase small chain"/>
    <property type="match status" value="1"/>
</dbReference>
<dbReference type="GO" id="GO:0005524">
    <property type="term" value="F:ATP binding"/>
    <property type="evidence" value="ECO:0007669"/>
    <property type="project" value="UniProtKB-UniRule"/>
</dbReference>
<evidence type="ECO:0000256" key="4">
    <source>
        <dbReference type="ARBA" id="ARBA00022598"/>
    </source>
</evidence>
<evidence type="ECO:0000256" key="3">
    <source>
        <dbReference type="ARBA" id="ARBA00007800"/>
    </source>
</evidence>
<dbReference type="SMART" id="SM01097">
    <property type="entry name" value="CPSase_sm_chain"/>
    <property type="match status" value="1"/>
</dbReference>
<dbReference type="PRINTS" id="PR00097">
    <property type="entry name" value="ANTSNTHASEII"/>
</dbReference>
<dbReference type="GO" id="GO:0004088">
    <property type="term" value="F:carbamoyl-phosphate synthase (glutamine-hydrolyzing) activity"/>
    <property type="evidence" value="ECO:0007669"/>
    <property type="project" value="UniProtKB-UniRule"/>
</dbReference>
<dbReference type="SUPFAM" id="SSF52317">
    <property type="entry name" value="Class I glutamine amidotransferase-like"/>
    <property type="match status" value="1"/>
</dbReference>
<keyword evidence="8 11" id="KW-0665">Pyrimidine biosynthesis</keyword>
<gene>
    <name evidence="11 13" type="primary">carA</name>
    <name evidence="13" type="ORF">AELLOGFF_06023</name>
</gene>
<dbReference type="PRINTS" id="PR00099">
    <property type="entry name" value="CPSGATASE"/>
</dbReference>
<evidence type="ECO:0000256" key="1">
    <source>
        <dbReference type="ARBA" id="ARBA00004812"/>
    </source>
</evidence>
<dbReference type="InterPro" id="IPR002474">
    <property type="entry name" value="CarbamoylP_synth_ssu_N"/>
</dbReference>
<name>A0A5S9R919_MYCVN</name>
<feature type="binding site" evidence="11">
    <location>
        <position position="231"/>
    </location>
    <ligand>
        <name>L-glutamine</name>
        <dbReference type="ChEBI" id="CHEBI:58359"/>
    </ligand>
</feature>
<dbReference type="InterPro" id="IPR050472">
    <property type="entry name" value="Anth_synth/Amidotransfase"/>
</dbReference>
<dbReference type="PRINTS" id="PR00096">
    <property type="entry name" value="GATASE"/>
</dbReference>
<evidence type="ECO:0000256" key="9">
    <source>
        <dbReference type="ARBA" id="ARBA00048816"/>
    </source>
</evidence>
<dbReference type="Proteomes" id="UP000430146">
    <property type="component" value="Unassembled WGS sequence"/>
</dbReference>
<feature type="active site" evidence="11">
    <location>
        <position position="351"/>
    </location>
</feature>
<evidence type="ECO:0000256" key="5">
    <source>
        <dbReference type="ARBA" id="ARBA00022741"/>
    </source>
</evidence>
<evidence type="ECO:0000256" key="2">
    <source>
        <dbReference type="ARBA" id="ARBA00005077"/>
    </source>
</evidence>
<evidence type="ECO:0000256" key="10">
    <source>
        <dbReference type="ARBA" id="ARBA00049285"/>
    </source>
</evidence>
<dbReference type="Gene3D" id="3.40.50.880">
    <property type="match status" value="1"/>
</dbReference>
<dbReference type="CDD" id="cd01744">
    <property type="entry name" value="GATase1_CPSase"/>
    <property type="match status" value="1"/>
</dbReference>
<evidence type="ECO:0000256" key="8">
    <source>
        <dbReference type="ARBA" id="ARBA00022975"/>
    </source>
</evidence>
<evidence type="ECO:0000259" key="12">
    <source>
        <dbReference type="SMART" id="SM01097"/>
    </source>
</evidence>
<keyword evidence="11" id="KW-0055">Arginine biosynthesis</keyword>
<evidence type="ECO:0000256" key="6">
    <source>
        <dbReference type="ARBA" id="ARBA00022840"/>
    </source>
</evidence>
<feature type="binding site" evidence="11">
    <location>
        <position position="260"/>
    </location>
    <ligand>
        <name>L-glutamine</name>
        <dbReference type="ChEBI" id="CHEBI:58359"/>
    </ligand>
</feature>
<dbReference type="UniPathway" id="UPA00068">
    <property type="reaction ID" value="UER00171"/>
</dbReference>
<dbReference type="GO" id="GO:0006526">
    <property type="term" value="P:L-arginine biosynthetic process"/>
    <property type="evidence" value="ECO:0007669"/>
    <property type="project" value="UniProtKB-UniRule"/>
</dbReference>
<dbReference type="InterPro" id="IPR035686">
    <property type="entry name" value="CPSase_GATase1"/>
</dbReference>
<dbReference type="EMBL" id="CACSIP010000046">
    <property type="protein sequence ID" value="CAA0132956.1"/>
    <property type="molecule type" value="Genomic_DNA"/>
</dbReference>
<dbReference type="OrthoDB" id="9804328at2"/>
<dbReference type="PROSITE" id="PS51273">
    <property type="entry name" value="GATASE_TYPE_1"/>
    <property type="match status" value="1"/>
</dbReference>
<comment type="similarity">
    <text evidence="3 11">Belongs to the CarA family.</text>
</comment>
<dbReference type="GO" id="GO:0004359">
    <property type="term" value="F:glutaminase activity"/>
    <property type="evidence" value="ECO:0007669"/>
    <property type="project" value="RHEA"/>
</dbReference>
<dbReference type="InterPro" id="IPR006274">
    <property type="entry name" value="CarbamoylP_synth_ssu"/>
</dbReference>
<keyword evidence="14" id="KW-1185">Reference proteome</keyword>
<dbReference type="AlphaFoldDB" id="A0A5S9R919"/>
<comment type="pathway">
    <text evidence="2 11">Amino-acid biosynthesis; L-arginine biosynthesis; carbamoyl phosphate from bicarbonate: step 1/1.</text>
</comment>
<dbReference type="GO" id="GO:0006541">
    <property type="term" value="P:glutamine metabolic process"/>
    <property type="evidence" value="ECO:0007669"/>
    <property type="project" value="InterPro"/>
</dbReference>
<dbReference type="NCBIfam" id="TIGR01368">
    <property type="entry name" value="CPSaseIIsmall"/>
    <property type="match status" value="1"/>
</dbReference>
<keyword evidence="4 11" id="KW-0436">Ligase</keyword>
<comment type="catalytic activity">
    <reaction evidence="10 11">
        <text>L-glutamine + H2O = L-glutamate + NH4(+)</text>
        <dbReference type="Rhea" id="RHEA:15889"/>
        <dbReference type="ChEBI" id="CHEBI:15377"/>
        <dbReference type="ChEBI" id="CHEBI:28938"/>
        <dbReference type="ChEBI" id="CHEBI:29985"/>
        <dbReference type="ChEBI" id="CHEBI:58359"/>
    </reaction>
</comment>
<keyword evidence="6 11" id="KW-0067">ATP-binding</keyword>
<dbReference type="GO" id="GO:0044205">
    <property type="term" value="P:'de novo' UMP biosynthetic process"/>
    <property type="evidence" value="ECO:0007669"/>
    <property type="project" value="UniProtKB-UniRule"/>
</dbReference>
<dbReference type="PANTHER" id="PTHR43418:SF7">
    <property type="entry name" value="CARBAMOYL-PHOSPHATE SYNTHASE SMALL CHAIN"/>
    <property type="match status" value="1"/>
</dbReference>
<evidence type="ECO:0000313" key="13">
    <source>
        <dbReference type="EMBL" id="CAA0132956.1"/>
    </source>
</evidence>
<feature type="binding site" evidence="11">
    <location>
        <position position="233"/>
    </location>
    <ligand>
        <name>L-glutamine</name>
        <dbReference type="ChEBI" id="CHEBI:58359"/>
    </ligand>
</feature>
<comment type="pathway">
    <text evidence="1 11">Pyrimidine metabolism; UMP biosynthesis via de novo pathway; (S)-dihydroorotate from bicarbonate: step 1/3.</text>
</comment>
<feature type="domain" description="Carbamoyl-phosphate synthase small subunit N-terminal" evidence="12">
    <location>
        <begin position="4"/>
        <end position="136"/>
    </location>
</feature>
<feature type="binding site" evidence="11">
    <location>
        <position position="303"/>
    </location>
    <ligand>
        <name>L-glutamine</name>
        <dbReference type="ChEBI" id="CHEBI:58359"/>
    </ligand>
</feature>
<evidence type="ECO:0000256" key="11">
    <source>
        <dbReference type="HAMAP-Rule" id="MF_01209"/>
    </source>
</evidence>
<dbReference type="SUPFAM" id="SSF52021">
    <property type="entry name" value="Carbamoyl phosphate synthetase, small subunit N-terminal domain"/>
    <property type="match status" value="1"/>
</dbReference>
<keyword evidence="5 11" id="KW-0547">Nucleotide-binding</keyword>
<accession>A0A5S9R919</accession>
<dbReference type="InterPro" id="IPR029062">
    <property type="entry name" value="Class_I_gatase-like"/>
</dbReference>
<sequence>MTARRAFLVLEDGRIFTGTEFGATGQTLGEAVFSTGMSGYQETLTDPSYHRQIVVATAPQIGNTGWNLEDGESRGDKIWVAGYAVRDPSPRASNWRATGTLEDELVRQGIVGIAGIDTRAVVRHLRSRGSMKAGVFSGAALADADELLARVRGQAAMLGADLAGEVSTDGSYVVEPEGPHRFTVAALDLGIKTNTPRNLTKRGVRTHVLPSSASFSEIAALRPDGVFLSNGPGDPATADHVVAVTEEVLGAGIPLFGICFGNQILGRALGRSTYKMTFGHRGINIPVMDHATGRVAITAQNHGFALEGEAGEEFDTQFGRAMVSHTCANDGVVEGIKLVSGRAFSVQYHPEAAAGPRDAEYLFDQFVDLMAGEK</sequence>
<dbReference type="UniPathway" id="UPA00070">
    <property type="reaction ID" value="UER00115"/>
</dbReference>
<dbReference type="InterPro" id="IPR036480">
    <property type="entry name" value="CarbP_synth_ssu_N_sf"/>
</dbReference>
<keyword evidence="11" id="KW-0028">Amino-acid biosynthesis</keyword>
<dbReference type="Pfam" id="PF00988">
    <property type="entry name" value="CPSase_sm_chain"/>
    <property type="match status" value="1"/>
</dbReference>
<dbReference type="Gene3D" id="3.50.30.20">
    <property type="entry name" value="Carbamoyl-phosphate synthase small subunit, N-terminal domain"/>
    <property type="match status" value="1"/>
</dbReference>
<evidence type="ECO:0000256" key="7">
    <source>
        <dbReference type="ARBA" id="ARBA00022962"/>
    </source>
</evidence>
<dbReference type="RefSeq" id="WP_159234507.1">
    <property type="nucleotide sequence ID" value="NZ_CACSIP010000046.1"/>
</dbReference>
<dbReference type="EC" id="6.3.5.5" evidence="11"/>
<feature type="binding site" evidence="11">
    <location>
        <position position="263"/>
    </location>
    <ligand>
        <name>L-glutamine</name>
        <dbReference type="ChEBI" id="CHEBI:58359"/>
    </ligand>
</feature>
<evidence type="ECO:0000313" key="14">
    <source>
        <dbReference type="Proteomes" id="UP000430146"/>
    </source>
</evidence>
<organism evidence="13 14">
    <name type="scientific">Mycolicibacterium vanbaalenii</name>
    <name type="common">Mycobacterium vanbaalenii</name>
    <dbReference type="NCBI Taxonomy" id="110539"/>
    <lineage>
        <taxon>Bacteria</taxon>
        <taxon>Bacillati</taxon>
        <taxon>Actinomycetota</taxon>
        <taxon>Actinomycetes</taxon>
        <taxon>Mycobacteriales</taxon>
        <taxon>Mycobacteriaceae</taxon>
        <taxon>Mycolicibacterium</taxon>
    </lineage>
</organism>
<dbReference type="InterPro" id="IPR017926">
    <property type="entry name" value="GATASE"/>
</dbReference>